<dbReference type="Pfam" id="PF05406">
    <property type="entry name" value="WGR"/>
    <property type="match status" value="1"/>
</dbReference>
<organism evidence="2">
    <name type="scientific">viral metagenome</name>
    <dbReference type="NCBI Taxonomy" id="1070528"/>
    <lineage>
        <taxon>unclassified sequences</taxon>
        <taxon>metagenomes</taxon>
        <taxon>organismal metagenomes</taxon>
    </lineage>
</organism>
<dbReference type="InterPro" id="IPR036930">
    <property type="entry name" value="WGR_dom_sf"/>
</dbReference>
<dbReference type="CDD" id="cd07996">
    <property type="entry name" value="WGR_MMR_like"/>
    <property type="match status" value="1"/>
</dbReference>
<protein>
    <recommendedName>
        <fullName evidence="1">WGR domain-containing protein</fullName>
    </recommendedName>
</protein>
<evidence type="ECO:0000259" key="1">
    <source>
        <dbReference type="SMART" id="SM00773"/>
    </source>
</evidence>
<dbReference type="AlphaFoldDB" id="A0A6C0DAL8"/>
<dbReference type="SMART" id="SM00773">
    <property type="entry name" value="WGR"/>
    <property type="match status" value="1"/>
</dbReference>
<evidence type="ECO:0000313" key="2">
    <source>
        <dbReference type="EMBL" id="QHT13463.1"/>
    </source>
</evidence>
<feature type="domain" description="WGR" evidence="1">
    <location>
        <begin position="22"/>
        <end position="91"/>
    </location>
</feature>
<dbReference type="Gene3D" id="2.20.140.10">
    <property type="entry name" value="WGR domain"/>
    <property type="match status" value="1"/>
</dbReference>
<dbReference type="InterPro" id="IPR008893">
    <property type="entry name" value="WGR_domain"/>
</dbReference>
<reference evidence="2" key="1">
    <citation type="journal article" date="2020" name="Nature">
        <title>Giant virus diversity and host interactions through global metagenomics.</title>
        <authorList>
            <person name="Schulz F."/>
            <person name="Roux S."/>
            <person name="Paez-Espino D."/>
            <person name="Jungbluth S."/>
            <person name="Walsh D.A."/>
            <person name="Denef V.J."/>
            <person name="McMahon K.D."/>
            <person name="Konstantinidis K.T."/>
            <person name="Eloe-Fadrosh E.A."/>
            <person name="Kyrpides N.C."/>
            <person name="Woyke T."/>
        </authorList>
    </citation>
    <scope>NUCLEOTIDE SEQUENCE</scope>
    <source>
        <strain evidence="2">GVMAG-M-3300023174-131</strain>
    </source>
</reference>
<dbReference type="PANTHER" id="PTHR33119">
    <property type="entry name" value="IFI3P"/>
    <property type="match status" value="1"/>
</dbReference>
<dbReference type="InterPro" id="IPR049192">
    <property type="entry name" value="DUF4246_C"/>
</dbReference>
<dbReference type="PANTHER" id="PTHR33119:SF1">
    <property type="entry name" value="FE2OG DIOXYGENASE DOMAIN-CONTAINING PROTEIN"/>
    <property type="match status" value="1"/>
</dbReference>
<dbReference type="InterPro" id="IPR025340">
    <property type="entry name" value="DUF4246"/>
</dbReference>
<dbReference type="EMBL" id="MN739569">
    <property type="protein sequence ID" value="QHT13463.1"/>
    <property type="molecule type" value="Genomic_DNA"/>
</dbReference>
<dbReference type="Pfam" id="PF14033">
    <property type="entry name" value="DUF4246"/>
    <property type="match status" value="2"/>
</dbReference>
<sequence length="474" mass="55586">MAINSKKILIFINYNIQLPIIMKTELEHINNSKVWSIELNNDSIIIQFGKKGYKLQTKKITFSSVDVAKDEYHKRINEKNRNGYKENFNSQPIEMINPILKSLVELAHEYCDWYDEESIYVDFSSIEEKVIKLQNENPLHFLKSGIIEKTITITLKNTLLKLINNFAEKRPIDYHPNTDKKVRDIVHPSIYPLILDTKLSNKTIDFWKRPYEDSKFQWLPSEFKIDSNGKCTIESYINNLPVTETELYKTIANAFEFVLPYFENIWSYTNVLELYDGDHNNYSDKTYKHISLRNKNLQVITKIVRVKLKAQEVLEGAWHVEGMSHENIVAAASITLDQGANFDAELAFKRIYTSDEAEHLLYNVPQNPSSEIDKFLNSFHVPLGKVKINNGSVILFPNSHIHRVDMKNNGTKEQSRTILVFWLVNPDFKIKSTKDIIQQNYDINKAYENRLELMKERTFYKQTFNQRDLNLCEH</sequence>
<dbReference type="InterPro" id="IPR049809">
    <property type="entry name" value="YehF/YfeS-like_WGR"/>
</dbReference>
<proteinExistence type="predicted"/>
<accession>A0A6C0DAL8</accession>
<dbReference type="SUPFAM" id="SSF142921">
    <property type="entry name" value="WGR domain-like"/>
    <property type="match status" value="1"/>
</dbReference>
<name>A0A6C0DAL8_9ZZZZ</name>